<organism evidence="2 3">
    <name type="scientific">Mucilaginibacter pineti</name>
    <dbReference type="NCBI Taxonomy" id="1391627"/>
    <lineage>
        <taxon>Bacteria</taxon>
        <taxon>Pseudomonadati</taxon>
        <taxon>Bacteroidota</taxon>
        <taxon>Sphingobacteriia</taxon>
        <taxon>Sphingobacteriales</taxon>
        <taxon>Sphingobacteriaceae</taxon>
        <taxon>Mucilaginibacter</taxon>
    </lineage>
</organism>
<dbReference type="InterPro" id="IPR016195">
    <property type="entry name" value="Pol/histidinol_Pase-like"/>
</dbReference>
<dbReference type="InterPro" id="IPR004013">
    <property type="entry name" value="PHP_dom"/>
</dbReference>
<evidence type="ECO:0000313" key="3">
    <source>
        <dbReference type="Proteomes" id="UP000199072"/>
    </source>
</evidence>
<reference evidence="2 3" key="1">
    <citation type="submission" date="2016-10" db="EMBL/GenBank/DDBJ databases">
        <authorList>
            <person name="de Groot N.N."/>
        </authorList>
    </citation>
    <scope>NUCLEOTIDE SEQUENCE [LARGE SCALE GENOMIC DNA]</scope>
    <source>
        <strain evidence="2 3">47C3B</strain>
    </source>
</reference>
<keyword evidence="3" id="KW-1185">Reference proteome</keyword>
<accession>A0A1G7GG00</accession>
<dbReference type="SMART" id="SM00481">
    <property type="entry name" value="POLIIIAc"/>
    <property type="match status" value="1"/>
</dbReference>
<evidence type="ECO:0000313" key="2">
    <source>
        <dbReference type="EMBL" id="SDE87036.1"/>
    </source>
</evidence>
<dbReference type="Gene3D" id="3.20.20.140">
    <property type="entry name" value="Metal-dependent hydrolases"/>
    <property type="match status" value="1"/>
</dbReference>
<protein>
    <submittedName>
        <fullName evidence="2">DNA polymerase-3 subunit alpha</fullName>
    </submittedName>
</protein>
<feature type="domain" description="Polymerase/histidinol phosphatase N-terminal" evidence="1">
    <location>
        <begin position="1"/>
        <end position="68"/>
    </location>
</feature>
<name>A0A1G7GG00_9SPHI</name>
<sequence length="225" mass="25869">MLLNVHSNYSLRYGTLSIQQLVDGLVTRGYDTAVLTDINNSTGSLIFIKACQEAGIRGLAGLEFRNRDELLYICIAKNENGFKELNEFQTYANKHKTLHPEMAPAFEQVQVIYPYGRKFSRKLFAHEFIGIRHIHLNKIRLMPSEARSKFVIWQPVTFTSGDGYKLHTQLRAINHNILISQLKEGQYADKAEVFPSKKNTVGKISGFPQYYSKYGTTTQRMFLYF</sequence>
<dbReference type="SUPFAM" id="SSF89550">
    <property type="entry name" value="PHP domain-like"/>
    <property type="match status" value="1"/>
</dbReference>
<dbReference type="Proteomes" id="UP000199072">
    <property type="component" value="Unassembled WGS sequence"/>
</dbReference>
<dbReference type="Pfam" id="PF02811">
    <property type="entry name" value="PHP"/>
    <property type="match status" value="1"/>
</dbReference>
<evidence type="ECO:0000259" key="1">
    <source>
        <dbReference type="SMART" id="SM00481"/>
    </source>
</evidence>
<dbReference type="GO" id="GO:0003824">
    <property type="term" value="F:catalytic activity"/>
    <property type="evidence" value="ECO:0007669"/>
    <property type="project" value="InterPro"/>
</dbReference>
<dbReference type="STRING" id="1391627.SAMN05216464_110126"/>
<dbReference type="EMBL" id="FNAI01000010">
    <property type="protein sequence ID" value="SDE87036.1"/>
    <property type="molecule type" value="Genomic_DNA"/>
</dbReference>
<gene>
    <name evidence="2" type="ORF">SAMN05216464_110126</name>
</gene>
<dbReference type="AlphaFoldDB" id="A0A1G7GG00"/>
<dbReference type="InterPro" id="IPR003141">
    <property type="entry name" value="Pol/His_phosphatase_N"/>
</dbReference>
<proteinExistence type="predicted"/>
<dbReference type="RefSeq" id="WP_205411321.1">
    <property type="nucleotide sequence ID" value="NZ_FNAI01000010.1"/>
</dbReference>